<evidence type="ECO:0000313" key="1">
    <source>
        <dbReference type="EMBL" id="MBW4547491.1"/>
    </source>
</evidence>
<dbReference type="EMBL" id="JAHHIF010000042">
    <property type="protein sequence ID" value="MBW4547491.1"/>
    <property type="molecule type" value="Genomic_DNA"/>
</dbReference>
<gene>
    <name evidence="1" type="ORF">KME25_24080</name>
</gene>
<dbReference type="AlphaFoldDB" id="A0A951PPP5"/>
<sequence length="78" mass="8525">MAGVLVQRGESFSLVLKTKQTSLLHTGELFLPTCTSLEVIPTTLITTVDTALYQAKSSGRDRAVCHLGDRLFLNPYLS</sequence>
<organism evidence="1 2">
    <name type="scientific">Symplocastrum torsivum CPER-KK1</name>
    <dbReference type="NCBI Taxonomy" id="450513"/>
    <lineage>
        <taxon>Bacteria</taxon>
        <taxon>Bacillati</taxon>
        <taxon>Cyanobacteriota</taxon>
        <taxon>Cyanophyceae</taxon>
        <taxon>Oscillatoriophycideae</taxon>
        <taxon>Oscillatoriales</taxon>
        <taxon>Microcoleaceae</taxon>
        <taxon>Symplocastrum</taxon>
    </lineage>
</organism>
<accession>A0A951PPP5</accession>
<evidence type="ECO:0000313" key="2">
    <source>
        <dbReference type="Proteomes" id="UP000753908"/>
    </source>
</evidence>
<proteinExistence type="predicted"/>
<reference evidence="1" key="2">
    <citation type="journal article" date="2022" name="Microbiol. Resour. Announc.">
        <title>Metagenome Sequencing to Explore Phylogenomics of Terrestrial Cyanobacteria.</title>
        <authorList>
            <person name="Ward R.D."/>
            <person name="Stajich J.E."/>
            <person name="Johansen J.R."/>
            <person name="Huntemann M."/>
            <person name="Clum A."/>
            <person name="Foster B."/>
            <person name="Foster B."/>
            <person name="Roux S."/>
            <person name="Palaniappan K."/>
            <person name="Varghese N."/>
            <person name="Mukherjee S."/>
            <person name="Reddy T.B.K."/>
            <person name="Daum C."/>
            <person name="Copeland A."/>
            <person name="Chen I.A."/>
            <person name="Ivanova N.N."/>
            <person name="Kyrpides N.C."/>
            <person name="Shapiro N."/>
            <person name="Eloe-Fadrosh E.A."/>
            <person name="Pietrasiak N."/>
        </authorList>
    </citation>
    <scope>NUCLEOTIDE SEQUENCE</scope>
    <source>
        <strain evidence="1">CPER-KK1</strain>
    </source>
</reference>
<protein>
    <submittedName>
        <fullName evidence="1">Uncharacterized protein</fullName>
    </submittedName>
</protein>
<name>A0A951PPP5_9CYAN</name>
<dbReference type="Proteomes" id="UP000753908">
    <property type="component" value="Unassembled WGS sequence"/>
</dbReference>
<comment type="caution">
    <text evidence="1">The sequence shown here is derived from an EMBL/GenBank/DDBJ whole genome shotgun (WGS) entry which is preliminary data.</text>
</comment>
<reference evidence="1" key="1">
    <citation type="submission" date="2021-05" db="EMBL/GenBank/DDBJ databases">
        <authorList>
            <person name="Pietrasiak N."/>
            <person name="Ward R."/>
            <person name="Stajich J.E."/>
            <person name="Kurbessoian T."/>
        </authorList>
    </citation>
    <scope>NUCLEOTIDE SEQUENCE</scope>
    <source>
        <strain evidence="1">CPER-KK1</strain>
    </source>
</reference>